<name>Q736M0_BACC1</name>
<evidence type="ECO:0000313" key="1">
    <source>
        <dbReference type="EMBL" id="AAS41792.1"/>
    </source>
</evidence>
<protein>
    <submittedName>
        <fullName evidence="1">Uncharacterized protein</fullName>
    </submittedName>
</protein>
<dbReference type="AlphaFoldDB" id="Q736M0"/>
<reference evidence="1 2" key="1">
    <citation type="journal article" date="2004" name="Nucleic Acids Res.">
        <title>The genome sequence of Bacillus cereus ATCC 10987 reveals metabolic adaptations and a large plasmid related to Bacillus anthracis pXO1.</title>
        <authorList>
            <person name="Rasko D.A."/>
            <person name="Ravel J."/>
            <person name="Okstad O.A."/>
            <person name="Helgason E."/>
            <person name="Cer R.Z."/>
            <person name="Jiang L."/>
            <person name="Shores K.A."/>
            <person name="Fouts D.E."/>
            <person name="Tourasse N.J."/>
            <person name="Angiuoli S.V."/>
            <person name="Kolonay J."/>
            <person name="Nelson W.C."/>
            <person name="Kolsto A.-B."/>
            <person name="Fraser C.M."/>
            <person name="Read T.D."/>
        </authorList>
    </citation>
    <scope>NUCLEOTIDE SEQUENCE [LARGE SCALE GENOMIC DNA]</scope>
    <source>
        <strain evidence="2">ATCC 10987 / NRS 248</strain>
    </source>
</reference>
<dbReference type="HOGENOM" id="CLU_3387849_0_0_9"/>
<gene>
    <name evidence="1" type="ordered locus">BCE_2881</name>
</gene>
<dbReference type="Proteomes" id="UP000002527">
    <property type="component" value="Chromosome"/>
</dbReference>
<dbReference type="EMBL" id="AE017194">
    <property type="protein sequence ID" value="AAS41792.1"/>
    <property type="molecule type" value="Genomic_DNA"/>
</dbReference>
<sequence>MNVMVQETITYCKNEELELFLYLWNIYENKCC</sequence>
<dbReference type="KEGG" id="bca:BCE_2881"/>
<proteinExistence type="predicted"/>
<evidence type="ECO:0000313" key="2">
    <source>
        <dbReference type="Proteomes" id="UP000002527"/>
    </source>
</evidence>
<organism evidence="1 2">
    <name type="scientific">Bacillus cereus (strain ATCC 10987 / NRS 248)</name>
    <dbReference type="NCBI Taxonomy" id="222523"/>
    <lineage>
        <taxon>Bacteria</taxon>
        <taxon>Bacillati</taxon>
        <taxon>Bacillota</taxon>
        <taxon>Bacilli</taxon>
        <taxon>Bacillales</taxon>
        <taxon>Bacillaceae</taxon>
        <taxon>Bacillus</taxon>
        <taxon>Bacillus cereus group</taxon>
    </lineage>
</organism>
<accession>Q736M0</accession>